<feature type="compositionally biased region" description="Basic and acidic residues" evidence="5">
    <location>
        <begin position="2600"/>
        <end position="2609"/>
    </location>
</feature>
<feature type="compositionally biased region" description="Basic and acidic residues" evidence="5">
    <location>
        <begin position="2520"/>
        <end position="2559"/>
    </location>
</feature>
<feature type="compositionally biased region" description="Basic and acidic residues" evidence="5">
    <location>
        <begin position="182"/>
        <end position="206"/>
    </location>
</feature>
<dbReference type="PROSITE" id="PS50847">
    <property type="entry name" value="GRAM_POS_ANCHORING"/>
    <property type="match status" value="1"/>
</dbReference>
<dbReference type="RefSeq" id="WP_120769879.1">
    <property type="nucleotide sequence ID" value="NZ_CP032621.1"/>
</dbReference>
<feature type="region of interest" description="Disordered" evidence="5">
    <location>
        <begin position="2651"/>
        <end position="2679"/>
    </location>
</feature>
<feature type="region of interest" description="Disordered" evidence="5">
    <location>
        <begin position="182"/>
        <end position="207"/>
    </location>
</feature>
<feature type="region of interest" description="Disordered" evidence="5">
    <location>
        <begin position="975"/>
        <end position="1053"/>
    </location>
</feature>
<keyword evidence="6" id="KW-0812">Transmembrane</keyword>
<evidence type="ECO:0000256" key="4">
    <source>
        <dbReference type="ARBA" id="ARBA00023088"/>
    </source>
</evidence>
<dbReference type="InterPro" id="IPR019931">
    <property type="entry name" value="LPXTG_anchor"/>
</dbReference>
<gene>
    <name evidence="8" type="ORF">D7D53_01280</name>
</gene>
<dbReference type="Pfam" id="PF19076">
    <property type="entry name" value="CshA_repeat"/>
    <property type="match status" value="10"/>
</dbReference>
<organism evidence="8 9">
    <name type="scientific">Streptococcus gwangjuensis</name>
    <dbReference type="NCBI Taxonomy" id="1433513"/>
    <lineage>
        <taxon>Bacteria</taxon>
        <taxon>Bacillati</taxon>
        <taxon>Bacillota</taxon>
        <taxon>Bacilli</taxon>
        <taxon>Lactobacillales</taxon>
        <taxon>Streptococcaceae</taxon>
        <taxon>Streptococcus</taxon>
        <taxon>Streptococcus mitis group</taxon>
    </lineage>
</organism>
<evidence type="ECO:0000256" key="5">
    <source>
        <dbReference type="SAM" id="MobiDB-lite"/>
    </source>
</evidence>
<keyword evidence="6" id="KW-0472">Membrane</keyword>
<evidence type="ECO:0000256" key="2">
    <source>
        <dbReference type="ARBA" id="ARBA00022525"/>
    </source>
</evidence>
<keyword evidence="9" id="KW-1185">Reference proteome</keyword>
<keyword evidence="2" id="KW-0964">Secreted</keyword>
<feature type="region of interest" description="Disordered" evidence="5">
    <location>
        <begin position="2149"/>
        <end position="2176"/>
    </location>
</feature>
<feature type="compositionally biased region" description="Low complexity" evidence="5">
    <location>
        <begin position="1096"/>
        <end position="1110"/>
    </location>
</feature>
<dbReference type="NCBIfam" id="TIGR01167">
    <property type="entry name" value="LPXTG_anchor"/>
    <property type="match status" value="1"/>
</dbReference>
<keyword evidence="1" id="KW-0134">Cell wall</keyword>
<feature type="compositionally biased region" description="Basic and acidic residues" evidence="5">
    <location>
        <begin position="2220"/>
        <end position="2259"/>
    </location>
</feature>
<feature type="compositionally biased region" description="Basic and acidic residues" evidence="5">
    <location>
        <begin position="2470"/>
        <end position="2509"/>
    </location>
</feature>
<evidence type="ECO:0000313" key="9">
    <source>
        <dbReference type="Proteomes" id="UP000275328"/>
    </source>
</evidence>
<dbReference type="Pfam" id="PF18877">
    <property type="entry name" value="SSSPR-51"/>
    <property type="match status" value="13"/>
</dbReference>
<dbReference type="InterPro" id="IPR027579">
    <property type="entry name" value="SSSPR51_Rpt"/>
</dbReference>
<feature type="compositionally biased region" description="Basic and acidic residues" evidence="5">
    <location>
        <begin position="2617"/>
        <end position="2628"/>
    </location>
</feature>
<dbReference type="NCBIfam" id="TIGR04225">
    <property type="entry name" value="CshA_fibril_rpt"/>
    <property type="match status" value="10"/>
</dbReference>
<dbReference type="InterPro" id="IPR026395">
    <property type="entry name" value="CshA_fibril"/>
</dbReference>
<evidence type="ECO:0000256" key="3">
    <source>
        <dbReference type="ARBA" id="ARBA00022729"/>
    </source>
</evidence>
<feature type="transmembrane region" description="Helical" evidence="6">
    <location>
        <begin position="21"/>
        <end position="39"/>
    </location>
</feature>
<keyword evidence="6" id="KW-1133">Transmembrane helix</keyword>
<dbReference type="Proteomes" id="UP000275328">
    <property type="component" value="Chromosome"/>
</dbReference>
<accession>A0A387AYS5</accession>
<evidence type="ECO:0000256" key="6">
    <source>
        <dbReference type="SAM" id="Phobius"/>
    </source>
</evidence>
<feature type="compositionally biased region" description="Basic and acidic residues" evidence="5">
    <location>
        <begin position="2420"/>
        <end position="2459"/>
    </location>
</feature>
<keyword evidence="4" id="KW-0572">Peptidoglycan-anchor</keyword>
<keyword evidence="3" id="KW-0732">Signal</keyword>
<feature type="domain" description="Gram-positive cocci surface proteins LPxTG" evidence="7">
    <location>
        <begin position="2672"/>
        <end position="2705"/>
    </location>
</feature>
<protein>
    <submittedName>
        <fullName evidence="8">YSIRK-type signal peptide-containing protein</fullName>
    </submittedName>
</protein>
<dbReference type="Pfam" id="PF04650">
    <property type="entry name" value="YSIRK_signal"/>
    <property type="match status" value="1"/>
</dbReference>
<feature type="compositionally biased region" description="Basic and acidic residues" evidence="5">
    <location>
        <begin position="2070"/>
        <end position="2109"/>
    </location>
</feature>
<name>A0A387AYS5_9STRE</name>
<feature type="region of interest" description="Disordered" evidence="5">
    <location>
        <begin position="2054"/>
        <end position="2126"/>
    </location>
</feature>
<feature type="compositionally biased region" description="Basic and acidic residues" evidence="5">
    <location>
        <begin position="2149"/>
        <end position="2159"/>
    </location>
</feature>
<feature type="compositionally biased region" description="Polar residues" evidence="5">
    <location>
        <begin position="1111"/>
        <end position="1127"/>
    </location>
</feature>
<dbReference type="Pfam" id="PF00746">
    <property type="entry name" value="Gram_pos_anchor"/>
    <property type="match status" value="1"/>
</dbReference>
<reference evidence="8 9" key="1">
    <citation type="submission" date="2018-09" db="EMBL/GenBank/DDBJ databases">
        <title>Complete genome sequence of Streptococcus sp. KCOM 1679 (=ChDC B345).</title>
        <authorList>
            <person name="Kook J.-K."/>
            <person name="Park S.-N."/>
            <person name="Lim Y.K."/>
        </authorList>
    </citation>
    <scope>NUCLEOTIDE SEQUENCE [LARGE SCALE GENOMIC DNA]</scope>
    <source>
        <strain evidence="8 9">ChDC B345</strain>
    </source>
</reference>
<dbReference type="InterPro" id="IPR045474">
    <property type="entry name" value="GEVED"/>
</dbReference>
<dbReference type="NCBIfam" id="TIGR04308">
    <property type="entry name" value="repeat_SSSPR51"/>
    <property type="match status" value="13"/>
</dbReference>
<dbReference type="NCBIfam" id="TIGR01168">
    <property type="entry name" value="YSIRK_signal"/>
    <property type="match status" value="1"/>
</dbReference>
<feature type="compositionally biased region" description="Basic and acidic residues" evidence="5">
    <location>
        <begin position="2370"/>
        <end position="2409"/>
    </location>
</feature>
<feature type="region of interest" description="Disordered" evidence="5">
    <location>
        <begin position="1893"/>
        <end position="1922"/>
    </location>
</feature>
<feature type="compositionally biased region" description="Basic and acidic residues" evidence="5">
    <location>
        <begin position="2320"/>
        <end position="2359"/>
    </location>
</feature>
<feature type="compositionally biased region" description="Basic and acidic residues" evidence="5">
    <location>
        <begin position="2200"/>
        <end position="2209"/>
    </location>
</feature>
<feature type="compositionally biased region" description="Polar residues" evidence="5">
    <location>
        <begin position="979"/>
        <end position="994"/>
    </location>
</feature>
<feature type="compositionally biased region" description="Basic and acidic residues" evidence="5">
    <location>
        <begin position="2270"/>
        <end position="2309"/>
    </location>
</feature>
<feature type="region of interest" description="Disordered" evidence="5">
    <location>
        <begin position="2200"/>
        <end position="2578"/>
    </location>
</feature>
<proteinExistence type="predicted"/>
<feature type="region of interest" description="Disordered" evidence="5">
    <location>
        <begin position="1096"/>
        <end position="1129"/>
    </location>
</feature>
<feature type="region of interest" description="Disordered" evidence="5">
    <location>
        <begin position="2600"/>
        <end position="2628"/>
    </location>
</feature>
<evidence type="ECO:0000256" key="1">
    <source>
        <dbReference type="ARBA" id="ARBA00022512"/>
    </source>
</evidence>
<feature type="region of interest" description="Disordered" evidence="5">
    <location>
        <begin position="1992"/>
        <end position="2027"/>
    </location>
</feature>
<sequence>MKGKQQQDFRVEKYIRYGIRKYSFGAASVAIAAGLMFLGNGAVSATEVQGAETSVAAATAPANQADSNKDKEAVKPETKVAEAKPEVKVQEAKKVNKAVLEASIATLESKLSTAKYADATVVSSAKEVLAAAKATLAKADASQADVDVQAETVSALSTVVTESNTAGFDKKKAAEKEVAKAEAEKKATPAEKSLSEAKSALDKASSEADVTNRLAKSELSKKEVKEENKAAVEAAVAKNQAVLTETKALLADKSVTKEQVDAQLARLNESILAVYNELKNAGIGRDGKFAVNLEDAQTTALKDSSTEAGQKWLADHGYSSLADIPILNKGKDDKEIKEASKQIQWLDFTDTAAWTNLDADGQLQIGSTFKKELMPGYVVTLTVKEMKPFHATETYKNRVAGTASEDTYNPDAVNSFKQATGIGGSAQTKWAHVKNAGFDTDPHKTTIAGTDDKSVQKNGTIAGVVFSVDAEYNGKKTKPTILMTSGEDIKVNESEIYTTNGTPWDLYALVGNAAETTPYQPNVKMKNVTSPQEFSPADAKLQKALANSAFSTPDTATSGLGSQVFGSYINGEGGNKATPIVSTAGATEVGFYIISGGAQSSMIGISLSDFGDLPESYGKAEHSLRTSTTDYATNQVEEIQQPYLGTVKADPEAQNGERVRGIGSDDATDNGDEGVAQLIALENVHINKDNGEPEVKLVQGADNTYRVKVVASANGNDKYTGTVEPAYVRGFIDFNNNGKFDEGEASDIVKVTGNNETVELVFRNTQVVDTTKDKVNFRTRIAKSEKQVTKPTGIAFSGEVEDNQIQVALPPRGDKEETTGKQGETQSVGIEFVSRALGDDASNLGSNNGNTTFNSYGKLDYSEQPNSISLETTKKKQSQGVMIVDPSGNLVKSYTKAGQGTYTVTDDKVTFTPEPNFVGKADGIVLRAVDANGHSTGWTALTAQHGLENINDGTHTTSEKTMDAVYIPTVTPKEIVGTPETSTDIQGKPQTKTPKFSIDVDKDGDGTAPDAVTPSAQYPAKLVDPATGQPTDEKTVTVPGEGTYTIDPTTGAVTFTPEPQFTGTAKGINVSLTAPVGQDKDGNPVTATATAKYTPTVTPVTPTADPATSTGVQGETQKGTPTFTEGNSEVPIKEGSVKLLNPDGTEATGPVDALDPNGNKVGTYTVDPTTGEVTFTPTDKTYVGPVQPANVQAEDKNGTKVKTTYTPTIVGVTPTAEPAKSVDIQGATQESTVSFEPGKTTIAGKEKTVDIDPSTYTLLGEDGQPATEVPAKDPEGNVIGKYTLKTVDGKAVAVFEPTDKTYSGEVQPVRIQAKDKNGTAVETTYTPLITPVVPTAEPAKSEAIQGDVQKGTPTFAPGDTIAPIKENSYKLLDKEGNEVPAGQTTPAYAEDGVTPVGTYSIDPATGEVTFTPTDKSYTGKVTPANVQAEDTNGTKVSTTYTPSIIPAQPEAEPAKSVDVQGATQTGKPVFQGGTAMVNGEEKTVEIDDTVPAKLVDPKTGEQVDSVTVEGEGTYTVAPDGTVTFKPEPQFTGVAKGVEVVRQDKNGTPAKATYTPEVKPVTPTGTDAVTEDIQGSTQTGKPEFKGGTVTIDGKEKTVEINEDKPAKLVDPKTGDPVDSVTIDGEGTYTVAPDGTVTFTPEKNFTGKGTGVTVQREDKNGTPVKATYTPVVKKAIPTGTDAVTEDIQGSTQTGKPTFEGGKVTVNGEEKTVEINEDKPAKLVDPKTGDPVDSVTIEGEGTYTVSPDGTVTFTPEKNFTGKGTGVTVQREDKNGTPVKATYTPVVKPATPTSSDVITTNVQGATQEGTPTFEGGKVTVNGEEKTVEIDETVKPTFEDGTTEKNVPGEGTYTIDENGKVTFTPEKTFTGQATGVTVKRVDKNGTPITAKYTPVVVPVTPTSKDSESEGPKGQPQSGTPTFEGGKVTINGKEVPVEIDETVKPTFDDGTTEKKVPGEGTYTIDKDGKVTFTPEPNFVGKAKGVTVKRVDKNGTPVTAKYTPTVRPDTSFVDKDGNPLSPTEDGTKPSKDIPGYKIVKTEVDEKGNTKHIYEKVTTTHKDKDGNVIPGTTTEEGTTPKKDIPGYRFVETKKLPNGDTEHVYEKVKTSHKDKDGNEIPNYPTEDGEQPKKDIPGYRFVETKKLPNGDVEHVYEKVKTSHKDKDGNEIPNYPTEDGEQPKKDIPGYRFVETKKLPNGDTEHVYEKVKTSFKDKEGNEIPGNPSEDGEQPKKDIPGYRFVETKKLPNGDTEHVYEKVKTSFKDKEGNEIPGNPSEDGEQPKKDIPGYRFVETKKLPNGDTEHVYEKVKTSFKDKEGNEIPGNPSEDGEQPKKDIPGYRFVETKKLPNGDTEHVYEKVKTSFKDKEGNEIPGNPSEDGEQPKKDIPGYRFVETKKLPNGDTEHVYEKVKTSFKDKEGNEIPGNPSEDGEQPKKDIPGYRFVETKKLPNGDTEHVYEKVKTSFKDKEGNEIPGNPSEDGEQPKKDIPGYRFVETKKLPNGDTEHVYEKVKTSFKDKEGNEIPGNPSEDGEQPKKDIPGYRFVETKKLPNGDTEHVYEKVKTSFKDKEGNEIPGNPSEDGEQPKKDIPGYRFVETKKLPNGDIEHVYEKVKTSFKDKEGNEIPGNPSEDGKQPKKDIPGYRFVETKKLPNGDTVHVYEKIIPSVKPEPAKPSKPAPAKPAKELPNTGTEDHSSLAALGLLGVLSGFGLVARKKKED</sequence>
<dbReference type="Pfam" id="PF20009">
    <property type="entry name" value="GEVED"/>
    <property type="match status" value="1"/>
</dbReference>
<dbReference type="InterPro" id="IPR005877">
    <property type="entry name" value="YSIRK_signal_dom"/>
</dbReference>
<evidence type="ECO:0000259" key="7">
    <source>
        <dbReference type="PROSITE" id="PS50847"/>
    </source>
</evidence>
<evidence type="ECO:0000313" key="8">
    <source>
        <dbReference type="EMBL" id="AYF95207.1"/>
    </source>
</evidence>
<dbReference type="EMBL" id="CP032621">
    <property type="protein sequence ID" value="AYF95207.1"/>
    <property type="molecule type" value="Genomic_DNA"/>
</dbReference>
<dbReference type="KEGG" id="sgw:D7D53_01280"/>